<dbReference type="Pfam" id="PF14646">
    <property type="entry name" value="MYCBPAP"/>
    <property type="match status" value="1"/>
</dbReference>
<reference evidence="2" key="1">
    <citation type="submission" date="2023-03" db="EMBL/GenBank/DDBJ databases">
        <authorList>
            <person name="Steffen K."/>
            <person name="Cardenas P."/>
        </authorList>
    </citation>
    <scope>NUCLEOTIDE SEQUENCE</scope>
</reference>
<dbReference type="Proteomes" id="UP001174909">
    <property type="component" value="Unassembled WGS sequence"/>
</dbReference>
<proteinExistence type="predicted"/>
<gene>
    <name evidence="2" type="ORF">GBAR_LOCUS28697</name>
</gene>
<feature type="region of interest" description="Disordered" evidence="1">
    <location>
        <begin position="351"/>
        <end position="375"/>
    </location>
</feature>
<dbReference type="EMBL" id="CASHTH010004017">
    <property type="protein sequence ID" value="CAI8052492.1"/>
    <property type="molecule type" value="Genomic_DNA"/>
</dbReference>
<feature type="compositionally biased region" description="Basic and acidic residues" evidence="1">
    <location>
        <begin position="156"/>
        <end position="165"/>
    </location>
</feature>
<feature type="region of interest" description="Disordered" evidence="1">
    <location>
        <begin position="1"/>
        <end position="51"/>
    </location>
</feature>
<feature type="compositionally biased region" description="Basic and acidic residues" evidence="1">
    <location>
        <begin position="20"/>
        <end position="31"/>
    </location>
</feature>
<evidence type="ECO:0000256" key="1">
    <source>
        <dbReference type="SAM" id="MobiDB-lite"/>
    </source>
</evidence>
<dbReference type="PANTHER" id="PTHR48421">
    <property type="entry name" value="MYCBP-ASSOCIATED PROTEIN"/>
    <property type="match status" value="1"/>
</dbReference>
<accession>A0AA35TSW4</accession>
<evidence type="ECO:0000313" key="2">
    <source>
        <dbReference type="EMBL" id="CAI8052492.1"/>
    </source>
</evidence>
<dbReference type="PANTHER" id="PTHR48421:SF1">
    <property type="entry name" value="MYCBP-ASSOCIATED PROTEIN"/>
    <property type="match status" value="1"/>
</dbReference>
<protein>
    <submittedName>
        <fullName evidence="2">MYCBP-associated protein</fullName>
    </submittedName>
</protein>
<keyword evidence="3" id="KW-1185">Reference proteome</keyword>
<sequence>MSTKPSSKAAKHSAQGHGGKKGETTDPHISRGGDASSPTGSMMSGAGEGGSITVHPLDAVLTGDEIQALRITDEKLQKLRSPVESPASSHHLPPKQVMVRRTGAPADLQSRKKRVAVLHPVPAGVSPQATRTLQLGQRVKRGDLSPHPILGNIGEHSTKPKEERLPPPTEPHPSPRHAISYQDTIVPRETHALQYWEEAMEDRKLQQDHLSRKFRKSPERLAMNQGDGYRPKQEQRMQIDHAIPPLDYGKGYRVGSEFWSQSVPIGNAETGINTTLTRSEKGQPLPLELIGTPQTVGVEKGLVNAEKNATLCHTWQTTPYLLSRSQQLQSTLTLTAPEITPDMEELEVIGRTPHPSPFVPHDTSLDSLGEEETYS</sequence>
<comment type="caution">
    <text evidence="2">The sequence shown here is derived from an EMBL/GenBank/DDBJ whole genome shotgun (WGS) entry which is preliminary data.</text>
</comment>
<evidence type="ECO:0000313" key="3">
    <source>
        <dbReference type="Proteomes" id="UP001174909"/>
    </source>
</evidence>
<dbReference type="InterPro" id="IPR032707">
    <property type="entry name" value="MYCBPAP"/>
</dbReference>
<dbReference type="AlphaFoldDB" id="A0AA35TSW4"/>
<name>A0AA35TSW4_GEOBA</name>
<feature type="region of interest" description="Disordered" evidence="1">
    <location>
        <begin position="142"/>
        <end position="178"/>
    </location>
</feature>
<organism evidence="2 3">
    <name type="scientific">Geodia barretti</name>
    <name type="common">Barrett's horny sponge</name>
    <dbReference type="NCBI Taxonomy" id="519541"/>
    <lineage>
        <taxon>Eukaryota</taxon>
        <taxon>Metazoa</taxon>
        <taxon>Porifera</taxon>
        <taxon>Demospongiae</taxon>
        <taxon>Heteroscleromorpha</taxon>
        <taxon>Tetractinellida</taxon>
        <taxon>Astrophorina</taxon>
        <taxon>Geodiidae</taxon>
        <taxon>Geodia</taxon>
    </lineage>
</organism>